<dbReference type="EMBL" id="CP121194">
    <property type="protein sequence ID" value="XBH08536.1"/>
    <property type="molecule type" value="Genomic_DNA"/>
</dbReference>
<dbReference type="RefSeq" id="WP_348266045.1">
    <property type="nucleotide sequence ID" value="NZ_CP121194.1"/>
</dbReference>
<dbReference type="PANTHER" id="PTHR43032:SF2">
    <property type="entry name" value="BLL0505 PROTEIN"/>
    <property type="match status" value="1"/>
</dbReference>
<dbReference type="InterPro" id="IPR036374">
    <property type="entry name" value="OxRdtase_Mopterin-bd_sf"/>
</dbReference>
<keyword evidence="2" id="KW-0472">Membrane</keyword>
<dbReference type="InterPro" id="IPR000572">
    <property type="entry name" value="OxRdtase_Mopterin-bd_dom"/>
</dbReference>
<dbReference type="InterPro" id="IPR006311">
    <property type="entry name" value="TAT_signal"/>
</dbReference>
<feature type="region of interest" description="Disordered" evidence="1">
    <location>
        <begin position="136"/>
        <end position="181"/>
    </location>
</feature>
<dbReference type="SUPFAM" id="SSF56524">
    <property type="entry name" value="Oxidoreductase molybdopterin-binding domain"/>
    <property type="match status" value="1"/>
</dbReference>
<dbReference type="Gene3D" id="3.90.420.10">
    <property type="entry name" value="Oxidoreductase, molybdopterin-binding domain"/>
    <property type="match status" value="1"/>
</dbReference>
<keyword evidence="2" id="KW-0812">Transmembrane</keyword>
<name>A0AAU7CV29_9BACT</name>
<feature type="compositionally biased region" description="Basic and acidic residues" evidence="1">
    <location>
        <begin position="150"/>
        <end position="162"/>
    </location>
</feature>
<keyword evidence="2" id="KW-1133">Transmembrane helix</keyword>
<reference evidence="4" key="1">
    <citation type="submission" date="2023-03" db="EMBL/GenBank/DDBJ databases">
        <title>Edaphobacter sp.</title>
        <authorList>
            <person name="Huber K.J."/>
            <person name="Papendorf J."/>
            <person name="Pilke C."/>
            <person name="Bunk B."/>
            <person name="Sproeer C."/>
            <person name="Pester M."/>
        </authorList>
    </citation>
    <scope>NUCLEOTIDE SEQUENCE</scope>
    <source>
        <strain evidence="4">DSM 109919</strain>
        <strain evidence="5">DSM 109920</strain>
    </source>
</reference>
<evidence type="ECO:0000259" key="3">
    <source>
        <dbReference type="Pfam" id="PF00174"/>
    </source>
</evidence>
<dbReference type="PROSITE" id="PS51318">
    <property type="entry name" value="TAT"/>
    <property type="match status" value="1"/>
</dbReference>
<proteinExistence type="predicted"/>
<organism evidence="4">
    <name type="scientific">Edaphobacter paludis</name>
    <dbReference type="NCBI Taxonomy" id="3035702"/>
    <lineage>
        <taxon>Bacteria</taxon>
        <taxon>Pseudomonadati</taxon>
        <taxon>Acidobacteriota</taxon>
        <taxon>Terriglobia</taxon>
        <taxon>Terriglobales</taxon>
        <taxon>Acidobacteriaceae</taxon>
        <taxon>Edaphobacter</taxon>
    </lineage>
</organism>
<evidence type="ECO:0000313" key="5">
    <source>
        <dbReference type="EMBL" id="XBH11843.1"/>
    </source>
</evidence>
<sequence>MTNPYSDSQSQADLNEELRRSMARKTRRSFLIGGAATAATIAAYEWLSHAKQIDMLESPLRRAEQFNAAVSRALFREKPLAPTYPIGRSTELRLNGIIGLDPHMILDSWRLQVVGLAHPEKYKQYIEDVDLWDYRSTDSPQDAPLPPEQPDSKLKPGTRVDVDQTNDQSIPKAPSSDTTRTPGIVLSLQDLRTLPFTEQVTQFKCVEGWSQITSFAGACFADFLKAYPPQLNPDGTLPAYVNMETADGAYSASHDIATLLHPQTLLCYQMNGKPLNSDHGAPLRLAMPIKYGYKQIKQIAKITYTNQRPVDFWETQGYDWYAGL</sequence>
<accession>A0AAU7CV29</accession>
<evidence type="ECO:0000313" key="4">
    <source>
        <dbReference type="EMBL" id="XBH08536.1"/>
    </source>
</evidence>
<dbReference type="EMBL" id="CP121195">
    <property type="protein sequence ID" value="XBH11843.1"/>
    <property type="molecule type" value="Genomic_DNA"/>
</dbReference>
<accession>A0AAU7D277</accession>
<dbReference type="AlphaFoldDB" id="A0AAU7CV29"/>
<feature type="transmembrane region" description="Helical" evidence="2">
    <location>
        <begin position="29"/>
        <end position="47"/>
    </location>
</feature>
<dbReference type="KEGG" id="epl:P4G45_08485"/>
<dbReference type="PANTHER" id="PTHR43032">
    <property type="entry name" value="PROTEIN-METHIONINE-SULFOXIDE REDUCTASE"/>
    <property type="match status" value="1"/>
</dbReference>
<feature type="domain" description="Oxidoreductase molybdopterin-binding" evidence="3">
    <location>
        <begin position="184"/>
        <end position="313"/>
    </location>
</feature>
<gene>
    <name evidence="4" type="ORF">P4G45_08485</name>
    <name evidence="5" type="ORF">P8936_08950</name>
</gene>
<dbReference type="Pfam" id="PF00174">
    <property type="entry name" value="Oxidored_molyb"/>
    <property type="match status" value="1"/>
</dbReference>
<protein>
    <submittedName>
        <fullName evidence="4">Molybdopterin-dependent oxidoreductase</fullName>
    </submittedName>
</protein>
<feature type="compositionally biased region" description="Polar residues" evidence="1">
    <location>
        <begin position="163"/>
        <end position="181"/>
    </location>
</feature>
<evidence type="ECO:0000256" key="2">
    <source>
        <dbReference type="SAM" id="Phobius"/>
    </source>
</evidence>
<evidence type="ECO:0000256" key="1">
    <source>
        <dbReference type="SAM" id="MobiDB-lite"/>
    </source>
</evidence>